<name>L9WXN8_9EURY</name>
<dbReference type="EMBL" id="AOHZ01000070">
    <property type="protein sequence ID" value="ELY53113.1"/>
    <property type="molecule type" value="Genomic_DNA"/>
</dbReference>
<dbReference type="AlphaFoldDB" id="L9WXN8"/>
<feature type="region of interest" description="Disordered" evidence="1">
    <location>
        <begin position="572"/>
        <end position="606"/>
    </location>
</feature>
<feature type="compositionally biased region" description="Low complexity" evidence="1">
    <location>
        <begin position="271"/>
        <end position="281"/>
    </location>
</feature>
<evidence type="ECO:0000256" key="1">
    <source>
        <dbReference type="SAM" id="MobiDB-lite"/>
    </source>
</evidence>
<dbReference type="Proteomes" id="UP000011602">
    <property type="component" value="Unassembled WGS sequence"/>
</dbReference>
<reference evidence="2 3" key="1">
    <citation type="journal article" date="2014" name="PLoS Genet.">
        <title>Phylogenetically driven sequencing of extremely halophilic archaea reveals strategies for static and dynamic osmo-response.</title>
        <authorList>
            <person name="Becker E.A."/>
            <person name="Seitzer P.M."/>
            <person name="Tritt A."/>
            <person name="Larsen D."/>
            <person name="Krusor M."/>
            <person name="Yao A.I."/>
            <person name="Wu D."/>
            <person name="Madern D."/>
            <person name="Eisen J.A."/>
            <person name="Darling A.E."/>
            <person name="Facciotti M.T."/>
        </authorList>
    </citation>
    <scope>NUCLEOTIDE SEQUENCE [LARGE SCALE GENOMIC DNA]</scope>
    <source>
        <strain evidence="2 3">JCM 12255</strain>
    </source>
</reference>
<feature type="compositionally biased region" description="Acidic residues" evidence="1">
    <location>
        <begin position="84"/>
        <end position="100"/>
    </location>
</feature>
<feature type="compositionally biased region" description="Acidic residues" evidence="1">
    <location>
        <begin position="261"/>
        <end position="270"/>
    </location>
</feature>
<dbReference type="RefSeq" id="WP_007260289.1">
    <property type="nucleotide sequence ID" value="NZ_AOHZ01000070.1"/>
</dbReference>
<dbReference type="eggNOG" id="arCOG08931">
    <property type="taxonomic scope" value="Archaea"/>
</dbReference>
<comment type="caution">
    <text evidence="2">The sequence shown here is derived from an EMBL/GenBank/DDBJ whole genome shotgun (WGS) entry which is preliminary data.</text>
</comment>
<accession>L9WXN8</accession>
<evidence type="ECO:0000313" key="2">
    <source>
        <dbReference type="EMBL" id="ELY53113.1"/>
    </source>
</evidence>
<feature type="compositionally biased region" description="Basic and acidic residues" evidence="1">
    <location>
        <begin position="400"/>
        <end position="413"/>
    </location>
</feature>
<organism evidence="2 3">
    <name type="scientific">Natronolimnohabitans innermongolicus JCM 12255</name>
    <dbReference type="NCBI Taxonomy" id="1227499"/>
    <lineage>
        <taxon>Archaea</taxon>
        <taxon>Methanobacteriati</taxon>
        <taxon>Methanobacteriota</taxon>
        <taxon>Stenosarchaea group</taxon>
        <taxon>Halobacteria</taxon>
        <taxon>Halobacteriales</taxon>
        <taxon>Natrialbaceae</taxon>
        <taxon>Natronolimnohabitans</taxon>
    </lineage>
</organism>
<feature type="compositionally biased region" description="Acidic residues" evidence="1">
    <location>
        <begin position="361"/>
        <end position="375"/>
    </location>
</feature>
<gene>
    <name evidence="2" type="ORF">C493_15118</name>
</gene>
<dbReference type="STRING" id="1227499.C493_15118"/>
<proteinExistence type="predicted"/>
<feature type="compositionally biased region" description="Basic and acidic residues" evidence="1">
    <location>
        <begin position="476"/>
        <end position="490"/>
    </location>
</feature>
<evidence type="ECO:0000313" key="3">
    <source>
        <dbReference type="Proteomes" id="UP000011602"/>
    </source>
</evidence>
<feature type="region of interest" description="Disordered" evidence="1">
    <location>
        <begin position="62"/>
        <end position="538"/>
    </location>
</feature>
<feature type="compositionally biased region" description="Acidic residues" evidence="1">
    <location>
        <begin position="164"/>
        <end position="173"/>
    </location>
</feature>
<feature type="compositionally biased region" description="Acidic residues" evidence="1">
    <location>
        <begin position="595"/>
        <end position="606"/>
    </location>
</feature>
<dbReference type="OrthoDB" id="206592at2157"/>
<dbReference type="eggNOG" id="arCOG03730">
    <property type="taxonomic scope" value="Archaea"/>
</dbReference>
<feature type="compositionally biased region" description="Basic and acidic residues" evidence="1">
    <location>
        <begin position="62"/>
        <end position="83"/>
    </location>
</feature>
<keyword evidence="3" id="KW-1185">Reference proteome</keyword>
<protein>
    <submittedName>
        <fullName evidence="2">ATPase AAA</fullName>
    </submittedName>
</protein>
<sequence>MSATFTDDDLDKTVENENGEVIGYVTDVEDDTARVEPRAGVVDSIRAALGWRGGEGETVTIREAHVDEVTSETVRLEGTKADAFEDESDSGIDGEDEENGDAVVDGETSTADRQPAERSTDSAAEPALESGTAAEREPGTGGDTESVAEASNAATGADESPGTIDEDETNEGEPDVRASADEAGGPTDDLEDPPGTGISGEVGAHDTSDAIDQSEVQEPAESTAEPDDVAKSRGNSNEVADPRAESDDVAEPATEPTDVAEPTDSDETTDATDSTDSMRTDVPIGDVATETEREEATSVGKLETGVDLEAAATADGEESDEDATETDDPADELDTGVDLEAAASSGSEVGTEDGDRGADGDASDADPAAEIDLGTDLEAATSSPSETDARPETSLDPDVEERPSPEADPRPENELDSAADDARNAETATQQSAGDVLATVDIESAATSARESETEPEIGPDAVAGSASDGDDDPDAVARQRVTDEFEATKPSETSSESDGVDDGERPTDSGRPTEESSAPARGRDQRRRSTPLSALLAAQRAAIETPLAAQRGSLEATQAATRGYFTVLQSMTGGGFEASGTRNRKRGRTRTADGPDEDHEDEQPLGDEALSSQLAAHLEQLRAMRDEFEAQAADGNGSEEAAAMIRRQIALLEQCRQRLDADGERPE</sequence>
<feature type="compositionally biased region" description="Basic and acidic residues" evidence="1">
    <location>
        <begin position="503"/>
        <end position="515"/>
    </location>
</feature>
<feature type="compositionally biased region" description="Acidic residues" evidence="1">
    <location>
        <begin position="315"/>
        <end position="337"/>
    </location>
</feature>